<feature type="transmembrane region" description="Helical" evidence="1">
    <location>
        <begin position="6"/>
        <end position="28"/>
    </location>
</feature>
<dbReference type="EMBL" id="MW619681">
    <property type="protein sequence ID" value="UPL65756.1"/>
    <property type="molecule type" value="Genomic_DNA"/>
</dbReference>
<reference evidence="2" key="1">
    <citation type="journal article" date="2022" name="Cladistics">
        <title>Diversification of the phytophagous lineages of true bugs (Insecta: Hemiptera: Heteroptera) shortly after that of the flowering plants.</title>
        <authorList>
            <person name="Ye F."/>
            <person name="Kment P."/>
            <person name="Redei D."/>
            <person name="Luo J.Y."/>
            <person name="Wang Y.H."/>
            <person name="Kuechler S.M."/>
            <person name="Zhang W.W."/>
            <person name="Chen P.P."/>
            <person name="Wu H.Y."/>
            <person name="Wu Y.Z."/>
            <person name="Sun X.Y."/>
            <person name="Ding L."/>
            <person name="Wang Y.R."/>
            <person name="Xie Q."/>
        </authorList>
    </citation>
    <scope>NUCLEOTIDE SEQUENCE</scope>
</reference>
<sequence length="52" mass="6419">MPQMSPLSWEILFTIFLMSFIIMNMIMYHNKMMIPKQLKIKVCVINQLKWKW</sequence>
<keyword evidence="2" id="KW-0496">Mitochondrion</keyword>
<dbReference type="AlphaFoldDB" id="A0A8T9ZYI6"/>
<keyword evidence="1" id="KW-0472">Membrane</keyword>
<name>A0A8T9ZYI6_9HEMI</name>
<keyword evidence="1" id="KW-1133">Transmembrane helix</keyword>
<accession>A0A8T9ZYI6</accession>
<protein>
    <submittedName>
        <fullName evidence="2">ATPase subunit 8</fullName>
    </submittedName>
</protein>
<keyword evidence="1" id="KW-0812">Transmembrane</keyword>
<evidence type="ECO:0000256" key="1">
    <source>
        <dbReference type="SAM" id="Phobius"/>
    </source>
</evidence>
<proteinExistence type="predicted"/>
<geneLocation type="mitochondrion" evidence="2"/>
<evidence type="ECO:0000313" key="2">
    <source>
        <dbReference type="EMBL" id="UPL65756.1"/>
    </source>
</evidence>
<organism evidence="2">
    <name type="scientific">Physomerus sp</name>
    <dbReference type="NCBI Taxonomy" id="2931302"/>
    <lineage>
        <taxon>Eukaryota</taxon>
        <taxon>Metazoa</taxon>
        <taxon>Ecdysozoa</taxon>
        <taxon>Arthropoda</taxon>
        <taxon>Hexapoda</taxon>
        <taxon>Insecta</taxon>
        <taxon>Pterygota</taxon>
        <taxon>Neoptera</taxon>
        <taxon>Paraneoptera</taxon>
        <taxon>Hemiptera</taxon>
        <taxon>Heteroptera</taxon>
        <taxon>Panheteroptera</taxon>
        <taxon>Pentatomomorpha</taxon>
        <taxon>Coreoidea</taxon>
        <taxon>Coreidae</taxon>
        <taxon>Coreinae</taxon>
        <taxon>Physomerus</taxon>
    </lineage>
</organism>